<gene>
    <name evidence="5" type="ORF">SAMN03080617_02359</name>
</gene>
<dbReference type="Pfam" id="PF00106">
    <property type="entry name" value="adh_short"/>
    <property type="match status" value="1"/>
</dbReference>
<dbReference type="RefSeq" id="WP_092730166.1">
    <property type="nucleotide sequence ID" value="NZ_FMXE01000015.1"/>
</dbReference>
<dbReference type="PANTHER" id="PTHR43391:SF14">
    <property type="entry name" value="DEHYDROGENASE_REDUCTASE SDR FAMILY PROTEIN 7-LIKE"/>
    <property type="match status" value="1"/>
</dbReference>
<dbReference type="PROSITE" id="PS00061">
    <property type="entry name" value="ADH_SHORT"/>
    <property type="match status" value="1"/>
</dbReference>
<name>A0A1G5YAI6_9BACT</name>
<evidence type="ECO:0000256" key="2">
    <source>
        <dbReference type="ARBA" id="ARBA00022857"/>
    </source>
</evidence>
<protein>
    <submittedName>
        <fullName evidence="5">3-oxoacyl-[acyl-carrier protein] reductase</fullName>
    </submittedName>
</protein>
<dbReference type="EMBL" id="FMXE01000015">
    <property type="protein sequence ID" value="SDA79472.1"/>
    <property type="molecule type" value="Genomic_DNA"/>
</dbReference>
<evidence type="ECO:0000256" key="1">
    <source>
        <dbReference type="ARBA" id="ARBA00006484"/>
    </source>
</evidence>
<reference evidence="6" key="1">
    <citation type="submission" date="2016-10" db="EMBL/GenBank/DDBJ databases">
        <authorList>
            <person name="Varghese N."/>
            <person name="Submissions S."/>
        </authorList>
    </citation>
    <scope>NUCLEOTIDE SEQUENCE [LARGE SCALE GENOMIC DNA]</scope>
    <source>
        <strain evidence="6">DSM 22703</strain>
    </source>
</reference>
<keyword evidence="3" id="KW-0560">Oxidoreductase</keyword>
<evidence type="ECO:0000313" key="5">
    <source>
        <dbReference type="EMBL" id="SDA79472.1"/>
    </source>
</evidence>
<dbReference type="PANTHER" id="PTHR43391">
    <property type="entry name" value="RETINOL DEHYDROGENASE-RELATED"/>
    <property type="match status" value="1"/>
</dbReference>
<dbReference type="SUPFAM" id="SSF51735">
    <property type="entry name" value="NAD(P)-binding Rossmann-fold domains"/>
    <property type="match status" value="1"/>
</dbReference>
<organism evidence="5 6">
    <name type="scientific">Algoriphagus alkaliphilus</name>
    <dbReference type="NCBI Taxonomy" id="279824"/>
    <lineage>
        <taxon>Bacteria</taxon>
        <taxon>Pseudomonadati</taxon>
        <taxon>Bacteroidota</taxon>
        <taxon>Cytophagia</taxon>
        <taxon>Cytophagales</taxon>
        <taxon>Cyclobacteriaceae</taxon>
        <taxon>Algoriphagus</taxon>
    </lineage>
</organism>
<dbReference type="InterPro" id="IPR036291">
    <property type="entry name" value="NAD(P)-bd_dom_sf"/>
</dbReference>
<sequence length="266" mass="28744">MNPNLILITGAGSGIGLHLAAALFDRGFTLLLVDLSTPAIEKKFNGSSAVHVMTGDISKAETWNHAINHAKNLGQPISHLINCVGVIRPGFVADYALADIDFHLDVNTKGTILDTSIIGKEMKFQEFGHIINIASLAGIAPVSGLSLYTASKFAVRGFSLAAAAEFRDFGIFVSVVCPDLVDTPMLTTQLDYPEESKLSFSGPKKVLRPEDITRVILELMENPRVQVCIPESRGFLAKIAGAWPMIGELFRKSLEAKGQEAIQKLK</sequence>
<dbReference type="OrthoDB" id="9808814at2"/>
<dbReference type="CDD" id="cd05233">
    <property type="entry name" value="SDR_c"/>
    <property type="match status" value="1"/>
</dbReference>
<keyword evidence="2" id="KW-0521">NADP</keyword>
<keyword evidence="6" id="KW-1185">Reference proteome</keyword>
<dbReference type="PRINTS" id="PR00081">
    <property type="entry name" value="GDHRDH"/>
</dbReference>
<dbReference type="PRINTS" id="PR00080">
    <property type="entry name" value="SDRFAMILY"/>
</dbReference>
<evidence type="ECO:0000256" key="3">
    <source>
        <dbReference type="ARBA" id="ARBA00023002"/>
    </source>
</evidence>
<dbReference type="GO" id="GO:0016491">
    <property type="term" value="F:oxidoreductase activity"/>
    <property type="evidence" value="ECO:0007669"/>
    <property type="project" value="UniProtKB-KW"/>
</dbReference>
<evidence type="ECO:0000313" key="6">
    <source>
        <dbReference type="Proteomes" id="UP000198756"/>
    </source>
</evidence>
<dbReference type="Proteomes" id="UP000198756">
    <property type="component" value="Unassembled WGS sequence"/>
</dbReference>
<proteinExistence type="inferred from homology"/>
<comment type="similarity">
    <text evidence="1 4">Belongs to the short-chain dehydrogenases/reductases (SDR) family.</text>
</comment>
<dbReference type="InterPro" id="IPR020904">
    <property type="entry name" value="Sc_DH/Rdtase_CS"/>
</dbReference>
<accession>A0A1G5YAI6</accession>
<dbReference type="InterPro" id="IPR002347">
    <property type="entry name" value="SDR_fam"/>
</dbReference>
<dbReference type="AlphaFoldDB" id="A0A1G5YAI6"/>
<dbReference type="Gene3D" id="3.40.50.720">
    <property type="entry name" value="NAD(P)-binding Rossmann-like Domain"/>
    <property type="match status" value="1"/>
</dbReference>
<dbReference type="STRING" id="279824.SAMN03080617_02359"/>
<evidence type="ECO:0000256" key="4">
    <source>
        <dbReference type="RuleBase" id="RU000363"/>
    </source>
</evidence>